<dbReference type="Gene3D" id="2.40.170.20">
    <property type="entry name" value="TonB-dependent receptor, beta-barrel domain"/>
    <property type="match status" value="1"/>
</dbReference>
<dbReference type="GO" id="GO:0044718">
    <property type="term" value="P:siderophore transmembrane transport"/>
    <property type="evidence" value="ECO:0007669"/>
    <property type="project" value="TreeGrafter"/>
</dbReference>
<organism evidence="10 11">
    <name type="scientific">Fluviicola taffensis (strain DSM 16823 / NCIMB 13979 / RW262)</name>
    <dbReference type="NCBI Taxonomy" id="755732"/>
    <lineage>
        <taxon>Bacteria</taxon>
        <taxon>Pseudomonadati</taxon>
        <taxon>Bacteroidota</taxon>
        <taxon>Flavobacteriia</taxon>
        <taxon>Flavobacteriales</taxon>
        <taxon>Crocinitomicaceae</taxon>
        <taxon>Fluviicola</taxon>
    </lineage>
</organism>
<dbReference type="Proteomes" id="UP000007463">
    <property type="component" value="Chromosome"/>
</dbReference>
<evidence type="ECO:0000256" key="3">
    <source>
        <dbReference type="ARBA" id="ARBA00022452"/>
    </source>
</evidence>
<dbReference type="GO" id="GO:0009279">
    <property type="term" value="C:cell outer membrane"/>
    <property type="evidence" value="ECO:0007669"/>
    <property type="project" value="UniProtKB-SubCell"/>
</dbReference>
<evidence type="ECO:0000256" key="4">
    <source>
        <dbReference type="ARBA" id="ARBA00022692"/>
    </source>
</evidence>
<comment type="similarity">
    <text evidence="8">Belongs to the TonB-dependent receptor family.</text>
</comment>
<dbReference type="KEGG" id="fte:Fluta_0704"/>
<keyword evidence="4 8" id="KW-0812">Transmembrane</keyword>
<evidence type="ECO:0000256" key="7">
    <source>
        <dbReference type="ARBA" id="ARBA00023237"/>
    </source>
</evidence>
<dbReference type="Gene3D" id="2.60.40.1120">
    <property type="entry name" value="Carboxypeptidase-like, regulatory domain"/>
    <property type="match status" value="1"/>
</dbReference>
<comment type="subcellular location">
    <subcellularLocation>
        <location evidence="1 8">Cell outer membrane</location>
        <topology evidence="1 8">Multi-pass membrane protein</topology>
    </subcellularLocation>
</comment>
<dbReference type="Gene3D" id="2.170.130.10">
    <property type="entry name" value="TonB-dependent receptor, plug domain"/>
    <property type="match status" value="1"/>
</dbReference>
<dbReference type="InterPro" id="IPR037066">
    <property type="entry name" value="Plug_dom_sf"/>
</dbReference>
<gene>
    <name evidence="10" type="ordered locus">Fluta_0704</name>
</gene>
<sequence precursor="true">MLRKLNLLIASILLTISYGYSQSGLGTVRGSVVDKNSKEAIYDCIVVVKQNGTVKANTTTDTDGKFQLNALSPGSYDVEISNPGEGYQPTAIKGVVVNADRITFLDNTALGLPSDVKDIEEVVVVAYRIPLINKDGGPSGGTVTREDFARMPIRTAAGAAATIGGVNAKEGSDEISVRGSRSDGTYFYIDGIKVRGSSNLPKSAIEEVSVITGGLPANYGDVTGGIIAVTTRGPSAKYFGSIEGVTSGFYFKGKDPDGYDGKVIGLDKFGYNLVEGLISGPLLMRKDSTGKKTKPILGFLLSVNYTNELDDRPLYGGSYRIKKEARDNLLSNPVRASATGNGTFHNANYLRAGDFEKTAWRMNAARSSLSASAKIDINTGPSVNLTFGGSLNYSFGDQYSYSNSLLNFANNGVFNQLDYRVYGRFTQRFSNNKEGSSSKVKSAFYSLMVDYSKTKSEQYDRKHKFDLFSYGHVGKFDRLYRTTYQFNNLDHNYYQTAVPEEYLVQFQASETNAALAAITTNYFEAFRNDPVGHYGKLDEVLGGRALRNGDVPDAVYGIWNNIGSPNNSFGRNEQDQFRITGSGSVNVGDHSISLGFEYEQRWDRGWGDGNTSLTGPIQLWTLARLKANSHIKELDLSNPTIVDFGSYQQYSYDRLNIGNAFLSGTGEYGGERISDQQGFFDYNLRKKLGFDPAGTDLINIDAYDPSVFSLDMFSADELFNQGNNYINYYGYDQTGKRVKGNTDIEKYFNDFDENGNYKRFIGAFQPVYISGYIMDKFAFKDIVFNVGVRVDVFDANQPVLKDKYLVYSANNVREAKSLIDADPAKYSNMVIPTTMGDDYVVYVDDYSNAGSIKGFRNGDQWYDANGIAIEDPKLIKGAVGISPWLKDPAAFKSKKVNANVFEDYKPQINVMPRIAFSFPISDEASFFAHYDILTKRPTSGNRFNPIDYQFIQSRSNVINNSNLKPEQTIDYEIGFQQVLTKTSSLKISAFYREQRNNVQLMNVFEAFPNTYRTYGNRDFGTVKGLTVTYDLRRTGNIRMTAAYTLQFADGTGSDATSAQSLLTGLQTAGLPNLRSVFPYSYDQRHAFAITFDYHYGEGADYNGPMIGDAKILENTGLNLVTNIYSGSPYTSQTNITGDALQNPNASGISGTVNGSRLPWQYRLDLTVDRSFGLNFGKEGKKKSAYLNVYLRVTNLFNTMNVLSAYRATGNWNDDGYLAAAQYQTSIQNQLDEQSFRDYYNMKVANPYNISIPRTIRLGVKFDF</sequence>
<accession>F2II08</accession>
<proteinExistence type="inferred from homology"/>
<dbReference type="InterPro" id="IPR036942">
    <property type="entry name" value="Beta-barrel_TonB_sf"/>
</dbReference>
<dbReference type="InterPro" id="IPR039426">
    <property type="entry name" value="TonB-dep_rcpt-like"/>
</dbReference>
<name>F2II08_FLUTR</name>
<keyword evidence="5" id="KW-0732">Signal</keyword>
<reference evidence="10 11" key="1">
    <citation type="journal article" date="2011" name="Stand. Genomic Sci.">
        <title>Complete genome sequence of the gliding freshwater bacterium Fluviicola taffensis type strain (RW262).</title>
        <authorList>
            <person name="Woyke T."/>
            <person name="Chertkov O."/>
            <person name="Lapidus A."/>
            <person name="Nolan M."/>
            <person name="Lucas S."/>
            <person name="Del Rio T.G."/>
            <person name="Tice H."/>
            <person name="Cheng J.F."/>
            <person name="Tapia R."/>
            <person name="Han C."/>
            <person name="Goodwin L."/>
            <person name="Pitluck S."/>
            <person name="Liolios K."/>
            <person name="Pagani I."/>
            <person name="Ivanova N."/>
            <person name="Huntemann M."/>
            <person name="Mavromatis K."/>
            <person name="Mikhailova N."/>
            <person name="Pati A."/>
            <person name="Chen A."/>
            <person name="Palaniappan K."/>
            <person name="Land M."/>
            <person name="Hauser L."/>
            <person name="Brambilla E.M."/>
            <person name="Rohde M."/>
            <person name="Mwirichia R."/>
            <person name="Sikorski J."/>
            <person name="Tindall B.J."/>
            <person name="Goker M."/>
            <person name="Bristow J."/>
            <person name="Eisen J.A."/>
            <person name="Markowitz V."/>
            <person name="Hugenholtz P."/>
            <person name="Klenk H.P."/>
            <person name="Kyrpides N.C."/>
        </authorList>
    </citation>
    <scope>NUCLEOTIDE SEQUENCE [LARGE SCALE GENOMIC DNA]</scope>
    <source>
        <strain evidence="11">DSM 16823 / RW262 / RW262</strain>
    </source>
</reference>
<evidence type="ECO:0000259" key="9">
    <source>
        <dbReference type="Pfam" id="PF07715"/>
    </source>
</evidence>
<evidence type="ECO:0000313" key="11">
    <source>
        <dbReference type="Proteomes" id="UP000007463"/>
    </source>
</evidence>
<dbReference type="SUPFAM" id="SSF49464">
    <property type="entry name" value="Carboxypeptidase regulatory domain-like"/>
    <property type="match status" value="1"/>
</dbReference>
<keyword evidence="11" id="KW-1185">Reference proteome</keyword>
<keyword evidence="7 8" id="KW-0998">Cell outer membrane</keyword>
<dbReference type="InterPro" id="IPR008969">
    <property type="entry name" value="CarboxyPept-like_regulatory"/>
</dbReference>
<evidence type="ECO:0000256" key="5">
    <source>
        <dbReference type="ARBA" id="ARBA00022729"/>
    </source>
</evidence>
<keyword evidence="6 8" id="KW-0472">Membrane</keyword>
<dbReference type="Pfam" id="PF07715">
    <property type="entry name" value="Plug"/>
    <property type="match status" value="1"/>
</dbReference>
<reference evidence="11" key="2">
    <citation type="submission" date="2011-02" db="EMBL/GenBank/DDBJ databases">
        <title>The complete genome of Fluviicola taffensis DSM 16823.</title>
        <authorList>
            <consortium name="US DOE Joint Genome Institute (JGI-PGF)"/>
            <person name="Lucas S."/>
            <person name="Copeland A."/>
            <person name="Lapidus A."/>
            <person name="Bruce D."/>
            <person name="Goodwin L."/>
            <person name="Pitluck S."/>
            <person name="Kyrpides N."/>
            <person name="Mavromatis K."/>
            <person name="Ivanova N."/>
            <person name="Mikhailova N."/>
            <person name="Pagani I."/>
            <person name="Chertkov O."/>
            <person name="Detter J.C."/>
            <person name="Han C."/>
            <person name="Tapia R."/>
            <person name="Land M."/>
            <person name="Hauser L."/>
            <person name="Markowitz V."/>
            <person name="Cheng J.-F."/>
            <person name="Hugenholtz P."/>
            <person name="Woyke T."/>
            <person name="Wu D."/>
            <person name="Tindall B."/>
            <person name="Pomrenke H.G."/>
            <person name="Brambilla E."/>
            <person name="Klenk H.-P."/>
            <person name="Eisen J.A."/>
        </authorList>
    </citation>
    <scope>NUCLEOTIDE SEQUENCE [LARGE SCALE GENOMIC DNA]</scope>
    <source>
        <strain evidence="11">DSM 16823 / RW262 / RW262</strain>
    </source>
</reference>
<protein>
    <submittedName>
        <fullName evidence="10">TonB-dependent receptor</fullName>
    </submittedName>
</protein>
<dbReference type="Pfam" id="PF13620">
    <property type="entry name" value="CarboxypepD_reg"/>
    <property type="match status" value="1"/>
</dbReference>
<dbReference type="PROSITE" id="PS52016">
    <property type="entry name" value="TONB_DEPENDENT_REC_3"/>
    <property type="match status" value="1"/>
</dbReference>
<feature type="domain" description="TonB-dependent receptor plug" evidence="9">
    <location>
        <begin position="142"/>
        <end position="225"/>
    </location>
</feature>
<dbReference type="OrthoDB" id="9757908at2"/>
<evidence type="ECO:0000256" key="8">
    <source>
        <dbReference type="PROSITE-ProRule" id="PRU01360"/>
    </source>
</evidence>
<dbReference type="eggNOG" id="COG4771">
    <property type="taxonomic scope" value="Bacteria"/>
</dbReference>
<evidence type="ECO:0000256" key="1">
    <source>
        <dbReference type="ARBA" id="ARBA00004571"/>
    </source>
</evidence>
<keyword evidence="10" id="KW-0675">Receptor</keyword>
<dbReference type="RefSeq" id="WP_013685480.1">
    <property type="nucleotide sequence ID" value="NC_015321.1"/>
</dbReference>
<dbReference type="SUPFAM" id="SSF56935">
    <property type="entry name" value="Porins"/>
    <property type="match status" value="1"/>
</dbReference>
<dbReference type="GO" id="GO:0015344">
    <property type="term" value="F:siderophore uptake transmembrane transporter activity"/>
    <property type="evidence" value="ECO:0007669"/>
    <property type="project" value="TreeGrafter"/>
</dbReference>
<keyword evidence="2 8" id="KW-0813">Transport</keyword>
<dbReference type="AlphaFoldDB" id="F2II08"/>
<evidence type="ECO:0000256" key="2">
    <source>
        <dbReference type="ARBA" id="ARBA00022448"/>
    </source>
</evidence>
<keyword evidence="3 8" id="KW-1134">Transmembrane beta strand</keyword>
<evidence type="ECO:0000313" key="10">
    <source>
        <dbReference type="EMBL" id="AEA42708.1"/>
    </source>
</evidence>
<dbReference type="PANTHER" id="PTHR30069:SF29">
    <property type="entry name" value="HEMOGLOBIN AND HEMOGLOBIN-HAPTOGLOBIN-BINDING PROTEIN 1-RELATED"/>
    <property type="match status" value="1"/>
</dbReference>
<dbReference type="STRING" id="755732.Fluta_0704"/>
<evidence type="ECO:0000256" key="6">
    <source>
        <dbReference type="ARBA" id="ARBA00023136"/>
    </source>
</evidence>
<dbReference type="PANTHER" id="PTHR30069">
    <property type="entry name" value="TONB-DEPENDENT OUTER MEMBRANE RECEPTOR"/>
    <property type="match status" value="1"/>
</dbReference>
<dbReference type="EMBL" id="CP002542">
    <property type="protein sequence ID" value="AEA42708.1"/>
    <property type="molecule type" value="Genomic_DNA"/>
</dbReference>
<dbReference type="InterPro" id="IPR012910">
    <property type="entry name" value="Plug_dom"/>
</dbReference>
<dbReference type="HOGENOM" id="CLU_264595_0_0_10"/>